<feature type="domain" description="MobA-like NTP transferase" evidence="8">
    <location>
        <begin position="5"/>
        <end position="146"/>
    </location>
</feature>
<dbReference type="GO" id="GO:0046872">
    <property type="term" value="F:metal ion binding"/>
    <property type="evidence" value="ECO:0007669"/>
    <property type="project" value="UniProtKB-KW"/>
</dbReference>
<dbReference type="OrthoDB" id="28434at2157"/>
<keyword evidence="2" id="KW-0808">Transferase</keyword>
<evidence type="ECO:0000259" key="8">
    <source>
        <dbReference type="Pfam" id="PF12804"/>
    </source>
</evidence>
<evidence type="ECO:0000256" key="4">
    <source>
        <dbReference type="ARBA" id="ARBA00022741"/>
    </source>
</evidence>
<dbReference type="CDD" id="cd02503">
    <property type="entry name" value="MobA"/>
    <property type="match status" value="1"/>
</dbReference>
<dbReference type="Pfam" id="PF12804">
    <property type="entry name" value="NTP_transf_3"/>
    <property type="match status" value="1"/>
</dbReference>
<dbReference type="InterPro" id="IPR013482">
    <property type="entry name" value="Molybde_CF_guanTrfase"/>
</dbReference>
<sequence length="268" mass="29804">MAVLVIFAGGLSRRFGRDKCTYSLGGKRFIDRVAEAGRAVADRVYVAPGPNADLYKGVDVVEDSPRFSGPLAAVDTALHHFDEEVFFAPCDVPFITPAVFKGLAEAGGVFSTWVFPNGRVESTVFKASPREARRALDFLAAHKRRRLDDLFRLSPTVFLSVVKHGVDPLWLYNVNTPEDLAVDRVEIRLQVFVEDVELRWDTPPLAKWLEEGDVEALKRELIRYVELGLFSMAAHVAKDLAPVSPAYKVLSDVLYEAVEIEKGATRVN</sequence>
<dbReference type="AlphaFoldDB" id="A3MWL5"/>
<dbReference type="SUPFAM" id="SSF53448">
    <property type="entry name" value="Nucleotide-diphospho-sugar transferases"/>
    <property type="match status" value="1"/>
</dbReference>
<dbReference type="EMBL" id="CP000561">
    <property type="protein sequence ID" value="ABO09032.1"/>
    <property type="molecule type" value="Genomic_DNA"/>
</dbReference>
<dbReference type="Proteomes" id="UP000001431">
    <property type="component" value="Chromosome"/>
</dbReference>
<dbReference type="RefSeq" id="WP_011850290.1">
    <property type="nucleotide sequence ID" value="NC_009073.1"/>
</dbReference>
<evidence type="ECO:0000256" key="5">
    <source>
        <dbReference type="ARBA" id="ARBA00022842"/>
    </source>
</evidence>
<evidence type="ECO:0000313" key="9">
    <source>
        <dbReference type="EMBL" id="ABO09032.1"/>
    </source>
</evidence>
<keyword evidence="1" id="KW-0963">Cytoplasm</keyword>
<evidence type="ECO:0000256" key="3">
    <source>
        <dbReference type="ARBA" id="ARBA00022723"/>
    </source>
</evidence>
<evidence type="ECO:0000256" key="6">
    <source>
        <dbReference type="ARBA" id="ARBA00023134"/>
    </source>
</evidence>
<accession>A3MWL5</accession>
<dbReference type="GO" id="GO:0016779">
    <property type="term" value="F:nucleotidyltransferase activity"/>
    <property type="evidence" value="ECO:0007669"/>
    <property type="project" value="UniProtKB-KW"/>
</dbReference>
<dbReference type="InterPro" id="IPR029044">
    <property type="entry name" value="Nucleotide-diphossugar_trans"/>
</dbReference>
<keyword evidence="9" id="KW-0548">Nucleotidyltransferase</keyword>
<dbReference type="KEGG" id="pcl:Pcal_1615"/>
<dbReference type="STRING" id="410359.Pcal_1615"/>
<keyword evidence="10" id="KW-1185">Reference proteome</keyword>
<keyword evidence="5" id="KW-0460">Magnesium</keyword>
<name>A3MWL5_PYRCJ</name>
<dbReference type="GO" id="GO:0005525">
    <property type="term" value="F:GTP binding"/>
    <property type="evidence" value="ECO:0007669"/>
    <property type="project" value="UniProtKB-KW"/>
</dbReference>
<evidence type="ECO:0000313" key="10">
    <source>
        <dbReference type="Proteomes" id="UP000001431"/>
    </source>
</evidence>
<evidence type="ECO:0000256" key="7">
    <source>
        <dbReference type="ARBA" id="ARBA00023150"/>
    </source>
</evidence>
<dbReference type="GeneID" id="4908214"/>
<gene>
    <name evidence="9" type="ordered locus">Pcal_1615</name>
</gene>
<reference evidence="9" key="1">
    <citation type="submission" date="2007-02" db="EMBL/GenBank/DDBJ databases">
        <title>Complete sequence of Pyrobaculum calidifontis JCM 11548.</title>
        <authorList>
            <consortium name="US DOE Joint Genome Institute"/>
            <person name="Copeland A."/>
            <person name="Lucas S."/>
            <person name="Lapidus A."/>
            <person name="Barry K."/>
            <person name="Glavina del Rio T."/>
            <person name="Dalin E."/>
            <person name="Tice H."/>
            <person name="Pitluck S."/>
            <person name="Chain P."/>
            <person name="Malfatti S."/>
            <person name="Shin M."/>
            <person name="Vergez L."/>
            <person name="Schmutz J."/>
            <person name="Larimer F."/>
            <person name="Land M."/>
            <person name="Hauser L."/>
            <person name="Kyrpides N."/>
            <person name="Mikhailova N."/>
            <person name="Cozen A.E."/>
            <person name="Fitz-Gibbon S.T."/>
            <person name="House C.H."/>
            <person name="Saltikov C."/>
            <person name="Lowe T.M."/>
            <person name="Richardson P."/>
        </authorList>
    </citation>
    <scope>NUCLEOTIDE SEQUENCE [LARGE SCALE GENOMIC DNA]</scope>
    <source>
        <strain evidence="9">JCM 11548</strain>
    </source>
</reference>
<dbReference type="eggNOG" id="arCOG01872">
    <property type="taxonomic scope" value="Archaea"/>
</dbReference>
<keyword evidence="4" id="KW-0547">Nucleotide-binding</keyword>
<keyword evidence="7" id="KW-0501">Molybdenum cofactor biosynthesis</keyword>
<keyword evidence="3" id="KW-0479">Metal-binding</keyword>
<dbReference type="PANTHER" id="PTHR19136:SF81">
    <property type="entry name" value="MOLYBDENUM COFACTOR GUANYLYLTRANSFERASE"/>
    <property type="match status" value="1"/>
</dbReference>
<dbReference type="HOGENOM" id="CLU_1044361_0_0_2"/>
<dbReference type="Gene3D" id="3.90.550.10">
    <property type="entry name" value="Spore Coat Polysaccharide Biosynthesis Protein SpsA, Chain A"/>
    <property type="match status" value="1"/>
</dbReference>
<keyword evidence="6" id="KW-0342">GTP-binding</keyword>
<proteinExistence type="predicted"/>
<organism evidence="9 10">
    <name type="scientific">Pyrobaculum calidifontis (strain DSM 21063 / JCM 11548 / VA1)</name>
    <dbReference type="NCBI Taxonomy" id="410359"/>
    <lineage>
        <taxon>Archaea</taxon>
        <taxon>Thermoproteota</taxon>
        <taxon>Thermoprotei</taxon>
        <taxon>Thermoproteales</taxon>
        <taxon>Thermoproteaceae</taxon>
        <taxon>Pyrobaculum</taxon>
    </lineage>
</organism>
<dbReference type="PANTHER" id="PTHR19136">
    <property type="entry name" value="MOLYBDENUM COFACTOR GUANYLYLTRANSFERASE"/>
    <property type="match status" value="1"/>
</dbReference>
<evidence type="ECO:0000256" key="1">
    <source>
        <dbReference type="ARBA" id="ARBA00022490"/>
    </source>
</evidence>
<evidence type="ECO:0000256" key="2">
    <source>
        <dbReference type="ARBA" id="ARBA00022679"/>
    </source>
</evidence>
<dbReference type="GO" id="GO:0006777">
    <property type="term" value="P:Mo-molybdopterin cofactor biosynthetic process"/>
    <property type="evidence" value="ECO:0007669"/>
    <property type="project" value="UniProtKB-KW"/>
</dbReference>
<protein>
    <submittedName>
        <fullName evidence="9">Molybdenum cofactor guanylyltransferase</fullName>
    </submittedName>
</protein>
<dbReference type="InterPro" id="IPR025877">
    <property type="entry name" value="MobA-like_NTP_Trfase"/>
</dbReference>